<reference evidence="3 4" key="1">
    <citation type="submission" date="2019-10" db="EMBL/GenBank/DDBJ databases">
        <title>Two novel species isolated from a subtropical stream in China.</title>
        <authorList>
            <person name="Lu H."/>
        </authorList>
    </citation>
    <scope>NUCLEOTIDE SEQUENCE [LARGE SCALE GENOMIC DNA]</scope>
    <source>
        <strain evidence="3 4">FT29W</strain>
    </source>
</reference>
<dbReference type="Proteomes" id="UP000440498">
    <property type="component" value="Unassembled WGS sequence"/>
</dbReference>
<evidence type="ECO:0000313" key="3">
    <source>
        <dbReference type="EMBL" id="MQA41373.1"/>
    </source>
</evidence>
<dbReference type="GO" id="GO:0071555">
    <property type="term" value="P:cell wall organization"/>
    <property type="evidence" value="ECO:0007669"/>
    <property type="project" value="InterPro"/>
</dbReference>
<proteinExistence type="predicted"/>
<dbReference type="Pfam" id="PF00345">
    <property type="entry name" value="PapD_N"/>
    <property type="match status" value="1"/>
</dbReference>
<dbReference type="InterPro" id="IPR050643">
    <property type="entry name" value="Periplasmic_pilus_chap"/>
</dbReference>
<dbReference type="AlphaFoldDB" id="A0A6A7N8J2"/>
<name>A0A6A7N8J2_9BURK</name>
<comment type="caution">
    <text evidence="3">The sequence shown here is derived from an EMBL/GenBank/DDBJ whole genome shotgun (WGS) entry which is preliminary data.</text>
</comment>
<dbReference type="InterPro" id="IPR016147">
    <property type="entry name" value="Pili_assmbl_chaperone_N"/>
</dbReference>
<dbReference type="PANTHER" id="PTHR30251">
    <property type="entry name" value="PILUS ASSEMBLY CHAPERONE"/>
    <property type="match status" value="1"/>
</dbReference>
<feature type="domain" description="Pili assembly chaperone N-terminal" evidence="2">
    <location>
        <begin position="28"/>
        <end position="146"/>
    </location>
</feature>
<dbReference type="Gene3D" id="2.60.40.10">
    <property type="entry name" value="Immunoglobulins"/>
    <property type="match status" value="1"/>
</dbReference>
<dbReference type="EMBL" id="WHUG01000013">
    <property type="protein sequence ID" value="MQA41373.1"/>
    <property type="molecule type" value="Genomic_DNA"/>
</dbReference>
<dbReference type="InterPro" id="IPR013783">
    <property type="entry name" value="Ig-like_fold"/>
</dbReference>
<gene>
    <name evidence="3" type="ORF">GEV02_24825</name>
</gene>
<organism evidence="3 4">
    <name type="scientific">Rugamonas aquatica</name>
    <dbReference type="NCBI Taxonomy" id="2743357"/>
    <lineage>
        <taxon>Bacteria</taxon>
        <taxon>Pseudomonadati</taxon>
        <taxon>Pseudomonadota</taxon>
        <taxon>Betaproteobacteria</taxon>
        <taxon>Burkholderiales</taxon>
        <taxon>Oxalobacteraceae</taxon>
        <taxon>Telluria group</taxon>
        <taxon>Rugamonas</taxon>
    </lineage>
</organism>
<evidence type="ECO:0000313" key="4">
    <source>
        <dbReference type="Proteomes" id="UP000440498"/>
    </source>
</evidence>
<sequence>MNRLTRCTGWILGGFLLWTGAAAHAANLQISPVMITLRAGQGATGISMQNLSESPVYGQVRVFLWEQKDGDDVLTPTQEVVPSPPIIQIAPKSSQVIRLVRRSEQLPTRELSYRILIDEIPREDKAAGSGVDIRLRYSVPMFVLPPDERGAPALAWSVFRKDDAWMLRVRNSGSQRAQIGALELSNAAGKQFVLAQGLFGYVLSGQLREWRLPTPGDADLNGKLAIKANINMQAQTAVTVDKVD</sequence>
<accession>A0A6A7N8J2</accession>
<evidence type="ECO:0000256" key="1">
    <source>
        <dbReference type="SAM" id="SignalP"/>
    </source>
</evidence>
<keyword evidence="1" id="KW-0732">Signal</keyword>
<protein>
    <submittedName>
        <fullName evidence="3">Fimbria/pilus periplasmic chaperone</fullName>
    </submittedName>
</protein>
<evidence type="ECO:0000259" key="2">
    <source>
        <dbReference type="Pfam" id="PF00345"/>
    </source>
</evidence>
<keyword evidence="4" id="KW-1185">Reference proteome</keyword>
<dbReference type="RefSeq" id="WP_152840620.1">
    <property type="nucleotide sequence ID" value="NZ_WHUG01000013.1"/>
</dbReference>
<dbReference type="GO" id="GO:0030288">
    <property type="term" value="C:outer membrane-bounded periplasmic space"/>
    <property type="evidence" value="ECO:0007669"/>
    <property type="project" value="InterPro"/>
</dbReference>
<feature type="chain" id="PRO_5025345881" evidence="1">
    <location>
        <begin position="26"/>
        <end position="244"/>
    </location>
</feature>
<dbReference type="PANTHER" id="PTHR30251:SF4">
    <property type="entry name" value="SLR1668 PROTEIN"/>
    <property type="match status" value="1"/>
</dbReference>
<feature type="signal peptide" evidence="1">
    <location>
        <begin position="1"/>
        <end position="25"/>
    </location>
</feature>
<dbReference type="SUPFAM" id="SSF49354">
    <property type="entry name" value="PapD-like"/>
    <property type="match status" value="1"/>
</dbReference>
<dbReference type="InterPro" id="IPR008962">
    <property type="entry name" value="PapD-like_sf"/>
</dbReference>